<organism evidence="2 3">
    <name type="scientific">Mesorhizobium tianshanense</name>
    <dbReference type="NCBI Taxonomy" id="39844"/>
    <lineage>
        <taxon>Bacteria</taxon>
        <taxon>Pseudomonadati</taxon>
        <taxon>Pseudomonadota</taxon>
        <taxon>Alphaproteobacteria</taxon>
        <taxon>Hyphomicrobiales</taxon>
        <taxon>Phyllobacteriaceae</taxon>
        <taxon>Mesorhizobium</taxon>
    </lineage>
</organism>
<accession>A0A562NG89</accession>
<feature type="transmembrane region" description="Helical" evidence="1">
    <location>
        <begin position="6"/>
        <end position="26"/>
    </location>
</feature>
<feature type="transmembrane region" description="Helical" evidence="1">
    <location>
        <begin position="38"/>
        <end position="56"/>
    </location>
</feature>
<keyword evidence="3" id="KW-1185">Reference proteome</keyword>
<reference evidence="2 3" key="1">
    <citation type="journal article" date="2015" name="Stand. Genomic Sci.">
        <title>Genomic Encyclopedia of Bacterial and Archaeal Type Strains, Phase III: the genomes of soil and plant-associated and newly described type strains.</title>
        <authorList>
            <person name="Whitman W.B."/>
            <person name="Woyke T."/>
            <person name="Klenk H.P."/>
            <person name="Zhou Y."/>
            <person name="Lilburn T.G."/>
            <person name="Beck B.J."/>
            <person name="De Vos P."/>
            <person name="Vandamme P."/>
            <person name="Eisen J.A."/>
            <person name="Garrity G."/>
            <person name="Hugenholtz P."/>
            <person name="Kyrpides N.C."/>
        </authorList>
    </citation>
    <scope>NUCLEOTIDE SEQUENCE [LARGE SCALE GENOMIC DNA]</scope>
    <source>
        <strain evidence="2 3">CGMCC 1.2546</strain>
    </source>
</reference>
<name>A0A562NG89_9HYPH</name>
<dbReference type="AlphaFoldDB" id="A0A562NG89"/>
<dbReference type="OrthoDB" id="8075853at2"/>
<evidence type="ECO:0000313" key="2">
    <source>
        <dbReference type="EMBL" id="TWI31114.1"/>
    </source>
</evidence>
<dbReference type="Proteomes" id="UP000317122">
    <property type="component" value="Unassembled WGS sequence"/>
</dbReference>
<sequence>MPDLLNLSLDLQILLVSGYFAYKTAAIGKVQTDSTEEFVLKIVAYGFIGRLITYLAEGLWRLQGFGWSLEGDSFTLAHSAAVVFFAILSAMIWRTYASRMYSKIMQHFGVYRDDHESSVWNSITAAPAIWDCVQIQIEDGRVLESHFAKLDSNRPLPGVVLNEDGVSVYVTRIHKADGTSDEFEQGNNSGFETITYIPRDRIRQMEISWKIKSRRP</sequence>
<gene>
    <name evidence="2" type="ORF">IQ26_04617</name>
</gene>
<dbReference type="EMBL" id="VLKT01000031">
    <property type="protein sequence ID" value="TWI31114.1"/>
    <property type="molecule type" value="Genomic_DNA"/>
</dbReference>
<keyword evidence="1" id="KW-0812">Transmembrane</keyword>
<dbReference type="RefSeq" id="WP_145720641.1">
    <property type="nucleotide sequence ID" value="NZ_BSPF01000064.1"/>
</dbReference>
<proteinExistence type="predicted"/>
<feature type="transmembrane region" description="Helical" evidence="1">
    <location>
        <begin position="76"/>
        <end position="96"/>
    </location>
</feature>
<evidence type="ECO:0000313" key="3">
    <source>
        <dbReference type="Proteomes" id="UP000317122"/>
    </source>
</evidence>
<keyword evidence="1" id="KW-0472">Membrane</keyword>
<protein>
    <submittedName>
        <fullName evidence="2">Uncharacterized protein</fullName>
    </submittedName>
</protein>
<comment type="caution">
    <text evidence="2">The sequence shown here is derived from an EMBL/GenBank/DDBJ whole genome shotgun (WGS) entry which is preliminary data.</text>
</comment>
<keyword evidence="1" id="KW-1133">Transmembrane helix</keyword>
<evidence type="ECO:0000256" key="1">
    <source>
        <dbReference type="SAM" id="Phobius"/>
    </source>
</evidence>